<dbReference type="Proteomes" id="UP000284531">
    <property type="component" value="Unassembled WGS sequence"/>
</dbReference>
<dbReference type="EMBL" id="RAPQ01000008">
    <property type="protein sequence ID" value="RKE04336.1"/>
    <property type="molecule type" value="Genomic_DNA"/>
</dbReference>
<dbReference type="InterPro" id="IPR015424">
    <property type="entry name" value="PyrdxlP-dep_Trfase"/>
</dbReference>
<dbReference type="CDD" id="cd00616">
    <property type="entry name" value="AHBA_syn"/>
    <property type="match status" value="1"/>
</dbReference>
<dbReference type="SUPFAM" id="SSF53383">
    <property type="entry name" value="PLP-dependent transferases"/>
    <property type="match status" value="1"/>
</dbReference>
<evidence type="ECO:0000256" key="5">
    <source>
        <dbReference type="RuleBase" id="RU004508"/>
    </source>
</evidence>
<dbReference type="AlphaFoldDB" id="A0A419X9L5"/>
<feature type="modified residue" description="N6-(pyridoxal phosphate)lysine" evidence="4">
    <location>
        <position position="184"/>
    </location>
</feature>
<reference evidence="6 7" key="1">
    <citation type="submission" date="2018-09" db="EMBL/GenBank/DDBJ databases">
        <title>Genomic Encyclopedia of Archaeal and Bacterial Type Strains, Phase II (KMG-II): from individual species to whole genera.</title>
        <authorList>
            <person name="Goeker M."/>
        </authorList>
    </citation>
    <scope>NUCLEOTIDE SEQUENCE [LARGE SCALE GENOMIC DNA]</scope>
    <source>
        <strain evidence="6 7">DSM 21950</strain>
    </source>
</reference>
<evidence type="ECO:0000256" key="4">
    <source>
        <dbReference type="PIRSR" id="PIRSR000390-2"/>
    </source>
</evidence>
<accession>A0A419X9L5</accession>
<dbReference type="Gene3D" id="3.40.640.10">
    <property type="entry name" value="Type I PLP-dependent aspartate aminotransferase-like (Major domain)"/>
    <property type="match status" value="1"/>
</dbReference>
<keyword evidence="7" id="KW-1185">Reference proteome</keyword>
<dbReference type="PANTHER" id="PTHR30244:SF36">
    <property type="entry name" value="3-OXO-GLUCOSE-6-PHOSPHATE:GLUTAMATE AMINOTRANSFERASE"/>
    <property type="match status" value="1"/>
</dbReference>
<dbReference type="InterPro" id="IPR015422">
    <property type="entry name" value="PyrdxlP-dep_Trfase_small"/>
</dbReference>
<sequence length="366" mass="40753">MKFWNYLDELKKEQSATMNAIQEVLNSGQLILGEKVSEFEKKFANYSQTKYGIGVANGTDALFLALKALKIDNDSEVITVANTAVPTVSAIVSTGATPIFVDIDPQSLLMDVNKVEQLITSKTKCILPVHLYGQCVDMEPLKILAKKYNLYIVEDCAQAHGASYKNQKAGSMGDASAFSFYPTKVLGTYGDGGLICTKSSILSNELKSLRFYGMKEAYSAETHGYNSRLDELQAAILLIKFKHINHYIKRRQEIAAIYDNAFSSLPLQLPIVGNNNEHVYYQYVCRHTKRNKIVAALKKQGIPVAITYPHPIHLMNGYSQLGYKIGDLPITEQAANEVFSLPLYPSMPNSDIEQVIKTVQKTIKYV</sequence>
<comment type="similarity">
    <text evidence="2 5">Belongs to the DegT/DnrJ/EryC1 family.</text>
</comment>
<keyword evidence="1 4" id="KW-0663">Pyridoxal phosphate</keyword>
<proteinExistence type="inferred from homology"/>
<evidence type="ECO:0000256" key="1">
    <source>
        <dbReference type="ARBA" id="ARBA00022898"/>
    </source>
</evidence>
<dbReference type="PIRSF" id="PIRSF000390">
    <property type="entry name" value="PLP_StrS"/>
    <property type="match status" value="1"/>
</dbReference>
<dbReference type="OrthoDB" id="9810913at2"/>
<dbReference type="InterPro" id="IPR015421">
    <property type="entry name" value="PyrdxlP-dep_Trfase_major"/>
</dbReference>
<evidence type="ECO:0000313" key="7">
    <source>
        <dbReference type="Proteomes" id="UP000284531"/>
    </source>
</evidence>
<dbReference type="GO" id="GO:0008483">
    <property type="term" value="F:transaminase activity"/>
    <property type="evidence" value="ECO:0007669"/>
    <property type="project" value="UniProtKB-KW"/>
</dbReference>
<name>A0A419X9L5_9BACT</name>
<keyword evidence="6" id="KW-0808">Transferase</keyword>
<dbReference type="Gene3D" id="3.90.1150.10">
    <property type="entry name" value="Aspartate Aminotransferase, domain 1"/>
    <property type="match status" value="1"/>
</dbReference>
<dbReference type="InterPro" id="IPR000653">
    <property type="entry name" value="DegT/StrS_aminotransferase"/>
</dbReference>
<keyword evidence="6" id="KW-0032">Aminotransferase</keyword>
<dbReference type="GO" id="GO:0030170">
    <property type="term" value="F:pyridoxal phosphate binding"/>
    <property type="evidence" value="ECO:0007669"/>
    <property type="project" value="TreeGrafter"/>
</dbReference>
<feature type="active site" description="Proton acceptor" evidence="3">
    <location>
        <position position="184"/>
    </location>
</feature>
<evidence type="ECO:0000256" key="2">
    <source>
        <dbReference type="ARBA" id="ARBA00037999"/>
    </source>
</evidence>
<gene>
    <name evidence="6" type="ORF">BXY64_1356</name>
</gene>
<dbReference type="RefSeq" id="WP_120239121.1">
    <property type="nucleotide sequence ID" value="NZ_RAPQ01000008.1"/>
</dbReference>
<dbReference type="GO" id="GO:0000271">
    <property type="term" value="P:polysaccharide biosynthetic process"/>
    <property type="evidence" value="ECO:0007669"/>
    <property type="project" value="TreeGrafter"/>
</dbReference>
<organism evidence="6 7">
    <name type="scientific">Marinifilum flexuosum</name>
    <dbReference type="NCBI Taxonomy" id="1117708"/>
    <lineage>
        <taxon>Bacteria</taxon>
        <taxon>Pseudomonadati</taxon>
        <taxon>Bacteroidota</taxon>
        <taxon>Bacteroidia</taxon>
        <taxon>Marinilabiliales</taxon>
        <taxon>Marinifilaceae</taxon>
    </lineage>
</organism>
<protein>
    <submittedName>
        <fullName evidence="6">Aminotransferase EvaB</fullName>
    </submittedName>
</protein>
<comment type="caution">
    <text evidence="6">The sequence shown here is derived from an EMBL/GenBank/DDBJ whole genome shotgun (WGS) entry which is preliminary data.</text>
</comment>
<dbReference type="PANTHER" id="PTHR30244">
    <property type="entry name" value="TRANSAMINASE"/>
    <property type="match status" value="1"/>
</dbReference>
<dbReference type="Pfam" id="PF01041">
    <property type="entry name" value="DegT_DnrJ_EryC1"/>
    <property type="match status" value="1"/>
</dbReference>
<evidence type="ECO:0000313" key="6">
    <source>
        <dbReference type="EMBL" id="RKE04336.1"/>
    </source>
</evidence>
<evidence type="ECO:0000256" key="3">
    <source>
        <dbReference type="PIRSR" id="PIRSR000390-1"/>
    </source>
</evidence>